<protein>
    <submittedName>
        <fullName evidence="1">Uncharacterized protein</fullName>
    </submittedName>
</protein>
<accession>A0A8J1XRF5</accession>
<dbReference type="AlphaFoldDB" id="A0A8J1XRF5"/>
<name>A0A8J1XRF5_OWEFU</name>
<sequence>MPICIEIWRIAVGLFNYHKLKMINAPDSSSDIPGLYFRICTLLTLLLIGGGLLFNIAKHGTLVFTFLSFIIIFAQQVFYFCLVSMTCFYVLSYVMHQHSNFSLVVIKLFLLVLSIGCLPGSVLLIHNPSHISRILLMLCGDVEINPGPVDDLKILFCNINSIKADSMGRLEFLKQYAKNEQFHIIIAFFMLIHRIVLPSFNGFLIGFVG</sequence>
<dbReference type="EMBL" id="CAIIXF020000007">
    <property type="protein sequence ID" value="CAH1789368.1"/>
    <property type="molecule type" value="Genomic_DNA"/>
</dbReference>
<reference evidence="1" key="1">
    <citation type="submission" date="2022-03" db="EMBL/GenBank/DDBJ databases">
        <authorList>
            <person name="Martin C."/>
        </authorList>
    </citation>
    <scope>NUCLEOTIDE SEQUENCE</scope>
</reference>
<evidence type="ECO:0000313" key="1">
    <source>
        <dbReference type="EMBL" id="CAH1789368.1"/>
    </source>
</evidence>
<evidence type="ECO:0000313" key="2">
    <source>
        <dbReference type="Proteomes" id="UP000749559"/>
    </source>
</evidence>
<gene>
    <name evidence="1" type="ORF">OFUS_LOCUS14739</name>
</gene>
<keyword evidence="2" id="KW-1185">Reference proteome</keyword>
<dbReference type="Proteomes" id="UP000749559">
    <property type="component" value="Unassembled WGS sequence"/>
</dbReference>
<organism evidence="1 2">
    <name type="scientific">Owenia fusiformis</name>
    <name type="common">Polychaete worm</name>
    <dbReference type="NCBI Taxonomy" id="6347"/>
    <lineage>
        <taxon>Eukaryota</taxon>
        <taxon>Metazoa</taxon>
        <taxon>Spiralia</taxon>
        <taxon>Lophotrochozoa</taxon>
        <taxon>Annelida</taxon>
        <taxon>Polychaeta</taxon>
        <taxon>Sedentaria</taxon>
        <taxon>Canalipalpata</taxon>
        <taxon>Sabellida</taxon>
        <taxon>Oweniida</taxon>
        <taxon>Oweniidae</taxon>
        <taxon>Owenia</taxon>
    </lineage>
</organism>
<proteinExistence type="predicted"/>
<comment type="caution">
    <text evidence="1">The sequence shown here is derived from an EMBL/GenBank/DDBJ whole genome shotgun (WGS) entry which is preliminary data.</text>
</comment>